<protein>
    <submittedName>
        <fullName evidence="1">Uncharacterized protein</fullName>
    </submittedName>
</protein>
<comment type="caution">
    <text evidence="1">The sequence shown here is derived from an EMBL/GenBank/DDBJ whole genome shotgun (WGS) entry which is preliminary data.</text>
</comment>
<dbReference type="Proteomes" id="UP000499080">
    <property type="component" value="Unassembled WGS sequence"/>
</dbReference>
<gene>
    <name evidence="1" type="ORF">AVEN_235890_1</name>
</gene>
<accession>A0A4Y2N0D2</accession>
<dbReference type="EMBL" id="BGPR01008303">
    <property type="protein sequence ID" value="GBN32868.1"/>
    <property type="molecule type" value="Genomic_DNA"/>
</dbReference>
<dbReference type="AlphaFoldDB" id="A0A4Y2N0D2"/>
<sequence length="111" mass="13152">MAIYSIHPWNSNFAVPLRQFSSGFHIDEWVWHPVPKTVDWYSGESPALKYKWLGEFLRMRRLSLLAPLRRHCTHGRHLIEARCSKTHRQCQNPMRICAVWSFDAISKSLNF</sequence>
<name>A0A4Y2N0D2_ARAVE</name>
<keyword evidence="2" id="KW-1185">Reference proteome</keyword>
<reference evidence="1 2" key="1">
    <citation type="journal article" date="2019" name="Sci. Rep.">
        <title>Orb-weaving spider Araneus ventricosus genome elucidates the spidroin gene catalogue.</title>
        <authorList>
            <person name="Kono N."/>
            <person name="Nakamura H."/>
            <person name="Ohtoshi R."/>
            <person name="Moran D.A.P."/>
            <person name="Shinohara A."/>
            <person name="Yoshida Y."/>
            <person name="Fujiwara M."/>
            <person name="Mori M."/>
            <person name="Tomita M."/>
            <person name="Arakawa K."/>
        </authorList>
    </citation>
    <scope>NUCLEOTIDE SEQUENCE [LARGE SCALE GENOMIC DNA]</scope>
</reference>
<proteinExistence type="predicted"/>
<evidence type="ECO:0000313" key="2">
    <source>
        <dbReference type="Proteomes" id="UP000499080"/>
    </source>
</evidence>
<organism evidence="1 2">
    <name type="scientific">Araneus ventricosus</name>
    <name type="common">Orbweaver spider</name>
    <name type="synonym">Epeira ventricosa</name>
    <dbReference type="NCBI Taxonomy" id="182803"/>
    <lineage>
        <taxon>Eukaryota</taxon>
        <taxon>Metazoa</taxon>
        <taxon>Ecdysozoa</taxon>
        <taxon>Arthropoda</taxon>
        <taxon>Chelicerata</taxon>
        <taxon>Arachnida</taxon>
        <taxon>Araneae</taxon>
        <taxon>Araneomorphae</taxon>
        <taxon>Entelegynae</taxon>
        <taxon>Araneoidea</taxon>
        <taxon>Araneidae</taxon>
        <taxon>Araneus</taxon>
    </lineage>
</organism>
<evidence type="ECO:0000313" key="1">
    <source>
        <dbReference type="EMBL" id="GBN32868.1"/>
    </source>
</evidence>